<feature type="transmembrane region" description="Helical" evidence="10">
    <location>
        <begin position="904"/>
        <end position="922"/>
    </location>
</feature>
<gene>
    <name evidence="13" type="ORF">MICPUCDRAFT_61412</name>
</gene>
<evidence type="ECO:0000256" key="6">
    <source>
        <dbReference type="ARBA" id="ARBA00022840"/>
    </source>
</evidence>
<comment type="subcellular location">
    <subcellularLocation>
        <location evidence="1">Membrane</location>
        <topology evidence="1">Multi-pass membrane protein</topology>
    </subcellularLocation>
</comment>
<feature type="transmembrane region" description="Helical" evidence="10">
    <location>
        <begin position="250"/>
        <end position="272"/>
    </location>
</feature>
<keyword evidence="8 10" id="KW-1133">Transmembrane helix</keyword>
<dbReference type="InterPro" id="IPR044492">
    <property type="entry name" value="P_typ_ATPase_HD_dom"/>
</dbReference>
<dbReference type="PANTHER" id="PTHR43520">
    <property type="entry name" value="ATP7, ISOFORM B"/>
    <property type="match status" value="1"/>
</dbReference>
<dbReference type="InterPro" id="IPR018303">
    <property type="entry name" value="ATPase_P-typ_P_site"/>
</dbReference>
<feature type="region of interest" description="Disordered" evidence="11">
    <location>
        <begin position="58"/>
        <end position="110"/>
    </location>
</feature>
<dbReference type="InterPro" id="IPR008250">
    <property type="entry name" value="ATPase_P-typ_transduc_dom_A_sf"/>
</dbReference>
<dbReference type="Proteomes" id="UP000001876">
    <property type="component" value="Unassembled WGS sequence"/>
</dbReference>
<evidence type="ECO:0000256" key="5">
    <source>
        <dbReference type="ARBA" id="ARBA00022741"/>
    </source>
</evidence>
<dbReference type="NCBIfam" id="TIGR01525">
    <property type="entry name" value="ATPase-IB_hvy"/>
    <property type="match status" value="1"/>
</dbReference>
<keyword evidence="7" id="KW-1278">Translocase</keyword>
<feature type="compositionally biased region" description="Low complexity" evidence="11">
    <location>
        <begin position="92"/>
        <end position="102"/>
    </location>
</feature>
<keyword evidence="4 10" id="KW-0479">Metal-binding</keyword>
<feature type="transmembrane region" description="Helical" evidence="10">
    <location>
        <begin position="284"/>
        <end position="303"/>
    </location>
</feature>
<dbReference type="InterPro" id="IPR036412">
    <property type="entry name" value="HAD-like_sf"/>
</dbReference>
<dbReference type="KEGG" id="mpp:MICPUCDRAFT_61412"/>
<dbReference type="SUPFAM" id="SSF55008">
    <property type="entry name" value="HMA, heavy metal-associated domain"/>
    <property type="match status" value="1"/>
</dbReference>
<dbReference type="Pfam" id="PF00702">
    <property type="entry name" value="Hydrolase"/>
    <property type="match status" value="1"/>
</dbReference>
<evidence type="ECO:0000256" key="10">
    <source>
        <dbReference type="RuleBase" id="RU362081"/>
    </source>
</evidence>
<dbReference type="Gene3D" id="3.30.70.100">
    <property type="match status" value="1"/>
</dbReference>
<accession>C1MHQ0</accession>
<dbReference type="GO" id="GO:0005524">
    <property type="term" value="F:ATP binding"/>
    <property type="evidence" value="ECO:0007669"/>
    <property type="project" value="UniProtKB-UniRule"/>
</dbReference>
<dbReference type="Pfam" id="PF00403">
    <property type="entry name" value="HMA"/>
    <property type="match status" value="1"/>
</dbReference>
<feature type="non-terminal residue" evidence="13">
    <location>
        <position position="930"/>
    </location>
</feature>
<dbReference type="Gene3D" id="3.40.50.1000">
    <property type="entry name" value="HAD superfamily/HAD-like"/>
    <property type="match status" value="1"/>
</dbReference>
<dbReference type="SFLD" id="SFLDS00003">
    <property type="entry name" value="Haloacid_Dehalogenase"/>
    <property type="match status" value="1"/>
</dbReference>
<organism evidence="14">
    <name type="scientific">Micromonas pusilla (strain CCMP1545)</name>
    <name type="common">Picoplanktonic green alga</name>
    <dbReference type="NCBI Taxonomy" id="564608"/>
    <lineage>
        <taxon>Eukaryota</taxon>
        <taxon>Viridiplantae</taxon>
        <taxon>Chlorophyta</taxon>
        <taxon>Mamiellophyceae</taxon>
        <taxon>Mamiellales</taxon>
        <taxon>Mamiellaceae</taxon>
        <taxon>Micromonas</taxon>
    </lineage>
</organism>
<keyword evidence="9 10" id="KW-0472">Membrane</keyword>
<feature type="compositionally biased region" description="Low complexity" evidence="11">
    <location>
        <begin position="632"/>
        <end position="644"/>
    </location>
</feature>
<dbReference type="CDD" id="cd00371">
    <property type="entry name" value="HMA"/>
    <property type="match status" value="1"/>
</dbReference>
<keyword evidence="5 10" id="KW-0547">Nucleotide-binding</keyword>
<dbReference type="PROSITE" id="PS00154">
    <property type="entry name" value="ATPASE_E1_E2"/>
    <property type="match status" value="1"/>
</dbReference>
<dbReference type="PROSITE" id="PS50846">
    <property type="entry name" value="HMA_2"/>
    <property type="match status" value="1"/>
</dbReference>
<dbReference type="PANTHER" id="PTHR43520:SF19">
    <property type="entry name" value="COPPER-TRANSPORTING ATPASE PAA2, CHLOROPLASTIC"/>
    <property type="match status" value="1"/>
</dbReference>
<dbReference type="SFLD" id="SFLDF00027">
    <property type="entry name" value="p-type_atpase"/>
    <property type="match status" value="1"/>
</dbReference>
<evidence type="ECO:0000256" key="9">
    <source>
        <dbReference type="ARBA" id="ARBA00023136"/>
    </source>
</evidence>
<keyword evidence="14" id="KW-1185">Reference proteome</keyword>
<dbReference type="PROSITE" id="PS01047">
    <property type="entry name" value="HMA_1"/>
    <property type="match status" value="1"/>
</dbReference>
<dbReference type="Pfam" id="PF00122">
    <property type="entry name" value="E1-E2_ATPase"/>
    <property type="match status" value="1"/>
</dbReference>
<proteinExistence type="inferred from homology"/>
<evidence type="ECO:0000256" key="1">
    <source>
        <dbReference type="ARBA" id="ARBA00004141"/>
    </source>
</evidence>
<dbReference type="SUPFAM" id="SSF56784">
    <property type="entry name" value="HAD-like"/>
    <property type="match status" value="1"/>
</dbReference>
<dbReference type="InterPro" id="IPR023298">
    <property type="entry name" value="ATPase_P-typ_TM_dom_sf"/>
</dbReference>
<dbReference type="InterPro" id="IPR001757">
    <property type="entry name" value="P_typ_ATPase"/>
</dbReference>
<dbReference type="SUPFAM" id="SSF81665">
    <property type="entry name" value="Calcium ATPase, transmembrane domain M"/>
    <property type="match status" value="1"/>
</dbReference>
<feature type="transmembrane region" description="Helical" evidence="10">
    <location>
        <begin position="873"/>
        <end position="892"/>
    </location>
</feature>
<dbReference type="InterPro" id="IPR023299">
    <property type="entry name" value="ATPase_P-typ_cyto_dom_N"/>
</dbReference>
<protein>
    <submittedName>
        <fullName evidence="13">P-type ATPase superfamily</fullName>
    </submittedName>
</protein>
<dbReference type="InterPro" id="IPR027256">
    <property type="entry name" value="P-typ_ATPase_IB"/>
</dbReference>
<dbReference type="AlphaFoldDB" id="C1MHQ0"/>
<feature type="domain" description="HMA" evidence="12">
    <location>
        <begin position="112"/>
        <end position="180"/>
    </location>
</feature>
<keyword evidence="6 10" id="KW-0067">ATP-binding</keyword>
<feature type="region of interest" description="Disordered" evidence="11">
    <location>
        <begin position="632"/>
        <end position="653"/>
    </location>
</feature>
<dbReference type="eggNOG" id="KOG0207">
    <property type="taxonomic scope" value="Eukaryota"/>
</dbReference>
<dbReference type="InterPro" id="IPR023214">
    <property type="entry name" value="HAD_sf"/>
</dbReference>
<dbReference type="OMA" id="THLYYDV"/>
<evidence type="ECO:0000256" key="4">
    <source>
        <dbReference type="ARBA" id="ARBA00022723"/>
    </source>
</evidence>
<sequence length="930" mass="92508">MAGCCRAMTASAVMRGCGVRLREFATRSSTSTTSTRAARASSPRSRIAAVLTRSRIADGGRHTPWGHVRGGRSSRSRFTRARAGLTTEREITAAPSSASAASETDDDDAPTTTVLFSVEGMRCGGCSAAVQKVLTASPGVVRAAVNLVTETAAVEFASGAGAAATKEATDAVASKGFVLSVRPVGRAAEEAAIEAEARRAEETERTKWDLYKAWGLTGLCLATHTTHHLHHLGLHEYAHGSVLTALGEPWVGGAIAVLALAGPGAGILREGFRALANGAPNMNSLVGVGACAAFGLSIAGAFAPPVVGDYGIPISNDFFEEPVLLLAFILLGRALEARARARAASDLRSLSTLFPLDAKLVIADKLDEDADGDPMTVVVDRLALRPGDLVRVLPGEVIPVDGEVVSGAAAVDEATLTGEPLLVPKTTGDGVSAGTGVFEGPLTVRASTAGDGSVAAGIARTVADAQARAAPVQRLADAVAGPFVYGVMAASAATFGFWTLAGDAYFPGALLEASGGAGSALGALKLATDVLVVACPCALGLATPTAVLVATSAGARLGLLLRGGDVLEAAAGIDTVALDKTGTITEGRPRVTGVAAASGAVMDIGDAMRLAAAVEASTTHPLAAAVAAAAAGDGSSSSSPLPKAVDAETSPGRGASAIVEGRRVFVGSPEWVDVQVGAASGTAAAVGAAAAANSAEKGGPAAAACSLVAVGVEGEGVVAGIAIADKVRPGAAAAIRRLRADMGLKVVILSGDRQAAVDAVALELGSREGDGIIAKGGLLPSDKEDFVKRLKSEGAKVAMVGDGINDAPALVAADVGMAVSGGMEATAQAAGVVLMGVSDDEKTSESAQGGGIGQAADAIELGRSALSKIRQNLGWALAYNLVGVPVAAGVLLPEYGISLNPAAAGAMMALSSVAVVTNSLMLKVPGGVER</sequence>
<dbReference type="Gene3D" id="2.70.150.10">
    <property type="entry name" value="Calcium-transporting ATPase, cytoplasmic transduction domain A"/>
    <property type="match status" value="1"/>
</dbReference>
<evidence type="ECO:0000256" key="2">
    <source>
        <dbReference type="ARBA" id="ARBA00006024"/>
    </source>
</evidence>
<dbReference type="GO" id="GO:0055070">
    <property type="term" value="P:copper ion homeostasis"/>
    <property type="evidence" value="ECO:0007669"/>
    <property type="project" value="TreeGrafter"/>
</dbReference>
<dbReference type="Gene3D" id="3.40.1110.10">
    <property type="entry name" value="Calcium-transporting ATPase, cytoplasmic domain N"/>
    <property type="match status" value="1"/>
</dbReference>
<dbReference type="GO" id="GO:0016887">
    <property type="term" value="F:ATP hydrolysis activity"/>
    <property type="evidence" value="ECO:0007669"/>
    <property type="project" value="InterPro"/>
</dbReference>
<evidence type="ECO:0000259" key="12">
    <source>
        <dbReference type="PROSITE" id="PS50846"/>
    </source>
</evidence>
<evidence type="ECO:0000256" key="3">
    <source>
        <dbReference type="ARBA" id="ARBA00022692"/>
    </source>
</evidence>
<evidence type="ECO:0000313" key="13">
    <source>
        <dbReference type="EMBL" id="EEH60783.1"/>
    </source>
</evidence>
<dbReference type="GO" id="GO:0016020">
    <property type="term" value="C:membrane"/>
    <property type="evidence" value="ECO:0007669"/>
    <property type="project" value="UniProtKB-SubCell"/>
</dbReference>
<evidence type="ECO:0000256" key="8">
    <source>
        <dbReference type="ARBA" id="ARBA00022989"/>
    </source>
</evidence>
<dbReference type="STRING" id="564608.C1MHQ0"/>
<feature type="compositionally biased region" description="Basic residues" evidence="11">
    <location>
        <begin position="69"/>
        <end position="80"/>
    </location>
</feature>
<reference evidence="13 14" key="1">
    <citation type="journal article" date="2009" name="Science">
        <title>Green evolution and dynamic adaptations revealed by genomes of the marine picoeukaryotes Micromonas.</title>
        <authorList>
            <person name="Worden A.Z."/>
            <person name="Lee J.H."/>
            <person name="Mock T."/>
            <person name="Rouze P."/>
            <person name="Simmons M.P."/>
            <person name="Aerts A.L."/>
            <person name="Allen A.E."/>
            <person name="Cuvelier M.L."/>
            <person name="Derelle E."/>
            <person name="Everett M.V."/>
            <person name="Foulon E."/>
            <person name="Grimwood J."/>
            <person name="Gundlach H."/>
            <person name="Henrissat B."/>
            <person name="Napoli C."/>
            <person name="McDonald S.M."/>
            <person name="Parker M.S."/>
            <person name="Rombauts S."/>
            <person name="Salamov A."/>
            <person name="Von Dassow P."/>
            <person name="Badger J.H."/>
            <person name="Coutinho P.M."/>
            <person name="Demir E."/>
            <person name="Dubchak I."/>
            <person name="Gentemann C."/>
            <person name="Eikrem W."/>
            <person name="Gready J.E."/>
            <person name="John U."/>
            <person name="Lanier W."/>
            <person name="Lindquist E.A."/>
            <person name="Lucas S."/>
            <person name="Mayer K.F."/>
            <person name="Moreau H."/>
            <person name="Not F."/>
            <person name="Otillar R."/>
            <person name="Panaud O."/>
            <person name="Pangilinan J."/>
            <person name="Paulsen I."/>
            <person name="Piegu B."/>
            <person name="Poliakov A."/>
            <person name="Robbens S."/>
            <person name="Schmutz J."/>
            <person name="Toulza E."/>
            <person name="Wyss T."/>
            <person name="Zelensky A."/>
            <person name="Zhou K."/>
            <person name="Armbrust E.V."/>
            <person name="Bhattacharya D."/>
            <person name="Goodenough U.W."/>
            <person name="Van de Peer Y."/>
            <person name="Grigoriev I.V."/>
        </authorList>
    </citation>
    <scope>NUCLEOTIDE SEQUENCE [LARGE SCALE GENOMIC DNA]</scope>
    <source>
        <strain evidence="13 14">CCMP1545</strain>
    </source>
</reference>
<dbReference type="InterPro" id="IPR059000">
    <property type="entry name" value="ATPase_P-type_domA"/>
</dbReference>
<comment type="similarity">
    <text evidence="2 10">Belongs to the cation transport ATPase (P-type) (TC 3.A.3) family. Type IB subfamily.</text>
</comment>
<dbReference type="EMBL" id="GG663735">
    <property type="protein sequence ID" value="EEH60783.1"/>
    <property type="molecule type" value="Genomic_DNA"/>
</dbReference>
<feature type="transmembrane region" description="Helical" evidence="10">
    <location>
        <begin position="323"/>
        <end position="339"/>
    </location>
</feature>
<evidence type="ECO:0000313" key="14">
    <source>
        <dbReference type="Proteomes" id="UP000001876"/>
    </source>
</evidence>
<dbReference type="InterPro" id="IPR017969">
    <property type="entry name" value="Heavy-metal-associated_CS"/>
</dbReference>
<dbReference type="GO" id="GO:0005507">
    <property type="term" value="F:copper ion binding"/>
    <property type="evidence" value="ECO:0007669"/>
    <property type="project" value="TreeGrafter"/>
</dbReference>
<dbReference type="OrthoDB" id="432719at2759"/>
<dbReference type="SUPFAM" id="SSF81660">
    <property type="entry name" value="Metal cation-transporting ATPase, ATP-binding domain N"/>
    <property type="match status" value="1"/>
</dbReference>
<dbReference type="PRINTS" id="PR00119">
    <property type="entry name" value="CATATPASE"/>
</dbReference>
<evidence type="ECO:0000256" key="7">
    <source>
        <dbReference type="ARBA" id="ARBA00022967"/>
    </source>
</evidence>
<dbReference type="GO" id="GO:0043682">
    <property type="term" value="F:P-type divalent copper transporter activity"/>
    <property type="evidence" value="ECO:0007669"/>
    <property type="project" value="TreeGrafter"/>
</dbReference>
<dbReference type="NCBIfam" id="TIGR01494">
    <property type="entry name" value="ATPase_P-type"/>
    <property type="match status" value="2"/>
</dbReference>
<dbReference type="SUPFAM" id="SSF81653">
    <property type="entry name" value="Calcium ATPase, transduction domain A"/>
    <property type="match status" value="1"/>
</dbReference>
<feature type="region of interest" description="Disordered" evidence="11">
    <location>
        <begin position="26"/>
        <end position="45"/>
    </location>
</feature>
<dbReference type="InterPro" id="IPR006121">
    <property type="entry name" value="HMA_dom"/>
</dbReference>
<keyword evidence="3 10" id="KW-0812">Transmembrane</keyword>
<dbReference type="GeneID" id="9681264"/>
<evidence type="ECO:0000256" key="11">
    <source>
        <dbReference type="SAM" id="MobiDB-lite"/>
    </source>
</evidence>
<dbReference type="RefSeq" id="XP_003055531.1">
    <property type="nucleotide sequence ID" value="XM_003055485.1"/>
</dbReference>
<dbReference type="InterPro" id="IPR036163">
    <property type="entry name" value="HMA_dom_sf"/>
</dbReference>
<dbReference type="SFLD" id="SFLDG00002">
    <property type="entry name" value="C1.7:_P-type_atpase_like"/>
    <property type="match status" value="1"/>
</dbReference>
<name>C1MHQ0_MICPC</name>